<name>A0AAD4PNU3_9MUSC</name>
<gene>
    <name evidence="2" type="ORF">KR093_005660</name>
</gene>
<reference evidence="2" key="1">
    <citation type="journal article" date="2021" name="Mol. Ecol. Resour.">
        <title>Phylogenomic analyses of the genus Drosophila reveals genomic signals of climate adaptation.</title>
        <authorList>
            <person name="Li F."/>
            <person name="Rane R.V."/>
            <person name="Luria V."/>
            <person name="Xiong Z."/>
            <person name="Chen J."/>
            <person name="Li Z."/>
            <person name="Catullo R.A."/>
            <person name="Griffin P.C."/>
            <person name="Schiffer M."/>
            <person name="Pearce S."/>
            <person name="Lee S.F."/>
            <person name="McElroy K."/>
            <person name="Stocker A."/>
            <person name="Shirriffs J."/>
            <person name="Cockerell F."/>
            <person name="Coppin C."/>
            <person name="Sgro C.M."/>
            <person name="Karger A."/>
            <person name="Cain J.W."/>
            <person name="Weber J.A."/>
            <person name="Santpere G."/>
            <person name="Kirschner M.W."/>
            <person name="Hoffmann A.A."/>
            <person name="Oakeshott J.G."/>
            <person name="Zhang G."/>
        </authorList>
    </citation>
    <scope>NUCLEOTIDE SEQUENCE</scope>
    <source>
        <strain evidence="2">BGI-SZ-2011g</strain>
    </source>
</reference>
<keyword evidence="3" id="KW-1185">Reference proteome</keyword>
<evidence type="ECO:0000256" key="1">
    <source>
        <dbReference type="SAM" id="MobiDB-lite"/>
    </source>
</evidence>
<feature type="compositionally biased region" description="Basic and acidic residues" evidence="1">
    <location>
        <begin position="94"/>
        <end position="105"/>
    </location>
</feature>
<evidence type="ECO:0000313" key="2">
    <source>
        <dbReference type="EMBL" id="KAH8377476.1"/>
    </source>
</evidence>
<feature type="compositionally biased region" description="Polar residues" evidence="1">
    <location>
        <begin position="132"/>
        <end position="142"/>
    </location>
</feature>
<evidence type="ECO:0000313" key="3">
    <source>
        <dbReference type="Proteomes" id="UP001200034"/>
    </source>
</evidence>
<comment type="caution">
    <text evidence="2">The sequence shown here is derived from an EMBL/GenBank/DDBJ whole genome shotgun (WGS) entry which is preliminary data.</text>
</comment>
<accession>A0AAD4PNU3</accession>
<feature type="compositionally biased region" description="Polar residues" evidence="1">
    <location>
        <begin position="114"/>
        <end position="125"/>
    </location>
</feature>
<proteinExistence type="predicted"/>
<dbReference type="EMBL" id="JAJJHW010001127">
    <property type="protein sequence ID" value="KAH8377476.1"/>
    <property type="molecule type" value="Genomic_DNA"/>
</dbReference>
<feature type="compositionally biased region" description="Basic and acidic residues" evidence="1">
    <location>
        <begin position="57"/>
        <end position="75"/>
    </location>
</feature>
<protein>
    <submittedName>
        <fullName evidence="2">Uncharacterized protein</fullName>
    </submittedName>
</protein>
<sequence length="142" mass="16235">MNGGKGYQQGSAMDVMNPVYESSYYKDNFKRSDCYDGGDYNHGGHKSEPIDLNHFYDGGDFKHPSENMRDRDGHHSGYGSQHYFANSPSGYRSYARESRRAKEMLARNGLYSPSEGSYRNTNYPSYSEDFQHSGSRGSSYWQ</sequence>
<organism evidence="2 3">
    <name type="scientific">Drosophila rubida</name>
    <dbReference type="NCBI Taxonomy" id="30044"/>
    <lineage>
        <taxon>Eukaryota</taxon>
        <taxon>Metazoa</taxon>
        <taxon>Ecdysozoa</taxon>
        <taxon>Arthropoda</taxon>
        <taxon>Hexapoda</taxon>
        <taxon>Insecta</taxon>
        <taxon>Pterygota</taxon>
        <taxon>Neoptera</taxon>
        <taxon>Endopterygota</taxon>
        <taxon>Diptera</taxon>
        <taxon>Brachycera</taxon>
        <taxon>Muscomorpha</taxon>
        <taxon>Ephydroidea</taxon>
        <taxon>Drosophilidae</taxon>
        <taxon>Drosophila</taxon>
    </lineage>
</organism>
<dbReference type="AlphaFoldDB" id="A0AAD4PNU3"/>
<feature type="region of interest" description="Disordered" evidence="1">
    <location>
        <begin position="56"/>
        <end position="142"/>
    </location>
</feature>
<dbReference type="Proteomes" id="UP001200034">
    <property type="component" value="Unassembled WGS sequence"/>
</dbReference>